<organism evidence="2 3">
    <name type="scientific">Mizuhopecten yessoensis</name>
    <name type="common">Japanese scallop</name>
    <name type="synonym">Patinopecten yessoensis</name>
    <dbReference type="NCBI Taxonomy" id="6573"/>
    <lineage>
        <taxon>Eukaryota</taxon>
        <taxon>Metazoa</taxon>
        <taxon>Spiralia</taxon>
        <taxon>Lophotrochozoa</taxon>
        <taxon>Mollusca</taxon>
        <taxon>Bivalvia</taxon>
        <taxon>Autobranchia</taxon>
        <taxon>Pteriomorphia</taxon>
        <taxon>Pectinida</taxon>
        <taxon>Pectinoidea</taxon>
        <taxon>Pectinidae</taxon>
        <taxon>Mizuhopecten</taxon>
    </lineage>
</organism>
<protein>
    <submittedName>
        <fullName evidence="2">Uncharacterized protein</fullName>
    </submittedName>
</protein>
<comment type="caution">
    <text evidence="2">The sequence shown here is derived from an EMBL/GenBank/DDBJ whole genome shotgun (WGS) entry which is preliminary data.</text>
</comment>
<feature type="region of interest" description="Disordered" evidence="1">
    <location>
        <begin position="1"/>
        <end position="35"/>
    </location>
</feature>
<name>A0A210QI20_MIZYE</name>
<dbReference type="EMBL" id="NEDP02003578">
    <property type="protein sequence ID" value="OWF48349.1"/>
    <property type="molecule type" value="Genomic_DNA"/>
</dbReference>
<dbReference type="AlphaFoldDB" id="A0A210QI20"/>
<gene>
    <name evidence="2" type="ORF">KP79_PYT01194</name>
</gene>
<keyword evidence="3" id="KW-1185">Reference proteome</keyword>
<evidence type="ECO:0000313" key="2">
    <source>
        <dbReference type="EMBL" id="OWF48349.1"/>
    </source>
</evidence>
<evidence type="ECO:0000256" key="1">
    <source>
        <dbReference type="SAM" id="MobiDB-lite"/>
    </source>
</evidence>
<evidence type="ECO:0000313" key="3">
    <source>
        <dbReference type="Proteomes" id="UP000242188"/>
    </source>
</evidence>
<sequence length="295" mass="33490">MAIPRQDGIQDINADLLDDVSNHPPPRPPRKPLQTKEKLIEEQHLNRNSNPRLPKIVNLMTFPNDNEDTNKLAASWDVCTGNAFDNNIPECTLLNLCGNSKTDETHHKFHSGLKTNMSDSLNKYFNGELFQQSSDLNTETRPMFYTPDFSTCSRGIDAVQPANSVDLPTLLGERQNRQSDSFEVIDSTESITHLMHTPSQSSKLNAMENQSDSASSIRSCAFLNGYFRANSIYSLDDTNPINSMETIQYSDTKSEEQDNIWGTPKLRQQDLYLKMLREQEVNQIQQLQRDTSTTK</sequence>
<proteinExistence type="predicted"/>
<accession>A0A210QI20</accession>
<dbReference type="Proteomes" id="UP000242188">
    <property type="component" value="Unassembled WGS sequence"/>
</dbReference>
<reference evidence="2 3" key="1">
    <citation type="journal article" date="2017" name="Nat. Ecol. Evol.">
        <title>Scallop genome provides insights into evolution of bilaterian karyotype and development.</title>
        <authorList>
            <person name="Wang S."/>
            <person name="Zhang J."/>
            <person name="Jiao W."/>
            <person name="Li J."/>
            <person name="Xun X."/>
            <person name="Sun Y."/>
            <person name="Guo X."/>
            <person name="Huan P."/>
            <person name="Dong B."/>
            <person name="Zhang L."/>
            <person name="Hu X."/>
            <person name="Sun X."/>
            <person name="Wang J."/>
            <person name="Zhao C."/>
            <person name="Wang Y."/>
            <person name="Wang D."/>
            <person name="Huang X."/>
            <person name="Wang R."/>
            <person name="Lv J."/>
            <person name="Li Y."/>
            <person name="Zhang Z."/>
            <person name="Liu B."/>
            <person name="Lu W."/>
            <person name="Hui Y."/>
            <person name="Liang J."/>
            <person name="Zhou Z."/>
            <person name="Hou R."/>
            <person name="Li X."/>
            <person name="Liu Y."/>
            <person name="Li H."/>
            <person name="Ning X."/>
            <person name="Lin Y."/>
            <person name="Zhao L."/>
            <person name="Xing Q."/>
            <person name="Dou J."/>
            <person name="Li Y."/>
            <person name="Mao J."/>
            <person name="Guo H."/>
            <person name="Dou H."/>
            <person name="Li T."/>
            <person name="Mu C."/>
            <person name="Jiang W."/>
            <person name="Fu Q."/>
            <person name="Fu X."/>
            <person name="Miao Y."/>
            <person name="Liu J."/>
            <person name="Yu Q."/>
            <person name="Li R."/>
            <person name="Liao H."/>
            <person name="Li X."/>
            <person name="Kong Y."/>
            <person name="Jiang Z."/>
            <person name="Chourrout D."/>
            <person name="Li R."/>
            <person name="Bao Z."/>
        </authorList>
    </citation>
    <scope>NUCLEOTIDE SEQUENCE [LARGE SCALE GENOMIC DNA]</scope>
    <source>
        <strain evidence="2 3">PY_sf001</strain>
    </source>
</reference>